<dbReference type="InterPro" id="IPR023995">
    <property type="entry name" value="HemZ"/>
</dbReference>
<dbReference type="InterPro" id="IPR013785">
    <property type="entry name" value="Aldolase_TIM"/>
</dbReference>
<dbReference type="GO" id="GO:0003824">
    <property type="term" value="F:catalytic activity"/>
    <property type="evidence" value="ECO:0007669"/>
    <property type="project" value="InterPro"/>
</dbReference>
<sequence>MADVRIDENADGAALTCSFRDEAGRERRFEPQRFTRKSELKELLLSRYREGTGAAASVWGVLTGVRPTKLVHRLFDEGVPADEAVHRLQRCYGVAPDTAAELVAVAAVQRPYVLETKKKTALYIGIPYCSSHCLYCSFPSRLIGAETVSRLHDFVAAVTADLEAVTRLAAEAGLEIGSVYVGGGTPTSLPVDALAPILKAVEPLVGPGTEWTVEAGRPDTATDAKLALLRRSGVTRISINPQTMQQRLLDTLSRRHSVADIYAMFAQCRKLGFPIINMDFIAGLPGQTVADMASNMEAVCQLRPENVTIHTLALKKGAPLFRHPLRAEIPSEKTVEEMLALTRTGLAELTYTPYYLYRQQYMAAAFANVGYALPKTISAYNIEMMAERQSVLGVGPGSATKFVVQGKKLEKMYMPKDIGQYIRALPERIERRRYLCAAVYEGVNSK</sequence>
<dbReference type="GO" id="GO:0006779">
    <property type="term" value="P:porphyrin-containing compound biosynthetic process"/>
    <property type="evidence" value="ECO:0007669"/>
    <property type="project" value="TreeGrafter"/>
</dbReference>
<comment type="caution">
    <text evidence="6">The sequence shown here is derived from an EMBL/GenBank/DDBJ whole genome shotgun (WGS) entry which is preliminary data.</text>
</comment>
<dbReference type="Pfam" id="PF04055">
    <property type="entry name" value="Radical_SAM"/>
    <property type="match status" value="1"/>
</dbReference>
<dbReference type="HOGENOM" id="CLU_029256_0_0_9"/>
<protein>
    <submittedName>
        <fullName evidence="6">Coproporphyrinogen dehydrogenase HemZ</fullName>
    </submittedName>
</protein>
<dbReference type="AlphaFoldDB" id="G9YIR9"/>
<dbReference type="SMART" id="SM00729">
    <property type="entry name" value="Elp3"/>
    <property type="match status" value="1"/>
</dbReference>
<dbReference type="Proteomes" id="UP000005481">
    <property type="component" value="Unassembled WGS sequence"/>
</dbReference>
<dbReference type="PROSITE" id="PS51918">
    <property type="entry name" value="RADICAL_SAM"/>
    <property type="match status" value="1"/>
</dbReference>
<dbReference type="InterPro" id="IPR006638">
    <property type="entry name" value="Elp3/MiaA/NifB-like_rSAM"/>
</dbReference>
<organism evidence="6 7">
    <name type="scientific">Anaeroglobus geminatus F0357</name>
    <dbReference type="NCBI Taxonomy" id="861450"/>
    <lineage>
        <taxon>Bacteria</taxon>
        <taxon>Bacillati</taxon>
        <taxon>Bacillota</taxon>
        <taxon>Negativicutes</taxon>
        <taxon>Veillonellales</taxon>
        <taxon>Veillonellaceae</taxon>
        <taxon>Anaeroglobus</taxon>
    </lineage>
</organism>
<dbReference type="SFLD" id="SFLDG01065">
    <property type="entry name" value="anaerobic_coproporphyrinogen-I"/>
    <property type="match status" value="1"/>
</dbReference>
<dbReference type="eggNOG" id="COG0635">
    <property type="taxonomic scope" value="Bacteria"/>
</dbReference>
<dbReference type="SFLD" id="SFLDS00029">
    <property type="entry name" value="Radical_SAM"/>
    <property type="match status" value="1"/>
</dbReference>
<dbReference type="EMBL" id="AGCJ01000069">
    <property type="protein sequence ID" value="EHM39368.1"/>
    <property type="molecule type" value="Genomic_DNA"/>
</dbReference>
<dbReference type="SFLD" id="SFLDF00310">
    <property type="entry name" value="oxygen-independent_coproporphy"/>
    <property type="match status" value="1"/>
</dbReference>
<accession>G9YIR9</accession>
<dbReference type="GO" id="GO:0046872">
    <property type="term" value="F:metal ion binding"/>
    <property type="evidence" value="ECO:0007669"/>
    <property type="project" value="UniProtKB-KW"/>
</dbReference>
<dbReference type="InterPro" id="IPR007197">
    <property type="entry name" value="rSAM"/>
</dbReference>
<dbReference type="InterPro" id="IPR034505">
    <property type="entry name" value="Coproporphyrinogen-III_oxidase"/>
</dbReference>
<evidence type="ECO:0000259" key="5">
    <source>
        <dbReference type="PROSITE" id="PS51918"/>
    </source>
</evidence>
<keyword evidence="3" id="KW-0408">Iron</keyword>
<dbReference type="PATRIC" id="fig|861450.3.peg.1441"/>
<dbReference type="PANTHER" id="PTHR13932">
    <property type="entry name" value="COPROPORPHYRINIGEN III OXIDASE"/>
    <property type="match status" value="1"/>
</dbReference>
<keyword evidence="1" id="KW-0949">S-adenosyl-L-methionine</keyword>
<keyword evidence="2" id="KW-0479">Metal-binding</keyword>
<reference evidence="6 7" key="1">
    <citation type="submission" date="2011-08" db="EMBL/GenBank/DDBJ databases">
        <authorList>
            <person name="Weinstock G."/>
            <person name="Sodergren E."/>
            <person name="Clifton S."/>
            <person name="Fulton L."/>
            <person name="Fulton B."/>
            <person name="Courtney L."/>
            <person name="Fronick C."/>
            <person name="Harrison M."/>
            <person name="Strong C."/>
            <person name="Farmer C."/>
            <person name="Delahaunty K."/>
            <person name="Markovic C."/>
            <person name="Hall O."/>
            <person name="Minx P."/>
            <person name="Tomlinson C."/>
            <person name="Mitreva M."/>
            <person name="Hou S."/>
            <person name="Chen J."/>
            <person name="Wollam A."/>
            <person name="Pepin K.H."/>
            <person name="Johnson M."/>
            <person name="Bhonagiri V."/>
            <person name="Zhang X."/>
            <person name="Suruliraj S."/>
            <person name="Warren W."/>
            <person name="Chinwalla A."/>
            <person name="Mardis E.R."/>
            <person name="Wilson R.K."/>
        </authorList>
    </citation>
    <scope>NUCLEOTIDE SEQUENCE [LARGE SCALE GENOMIC DNA]</scope>
    <source>
        <strain evidence="6 7">F0357</strain>
    </source>
</reference>
<dbReference type="Gene3D" id="3.20.20.70">
    <property type="entry name" value="Aldolase class I"/>
    <property type="match status" value="1"/>
</dbReference>
<dbReference type="OrthoDB" id="9808022at2"/>
<proteinExistence type="predicted"/>
<dbReference type="SUPFAM" id="SSF102114">
    <property type="entry name" value="Radical SAM enzymes"/>
    <property type="match status" value="1"/>
</dbReference>
<dbReference type="GO" id="GO:0051539">
    <property type="term" value="F:4 iron, 4 sulfur cluster binding"/>
    <property type="evidence" value="ECO:0007669"/>
    <property type="project" value="TreeGrafter"/>
</dbReference>
<keyword evidence="4" id="KW-0411">Iron-sulfur</keyword>
<name>G9YIR9_9FIRM</name>
<evidence type="ECO:0000256" key="1">
    <source>
        <dbReference type="ARBA" id="ARBA00022691"/>
    </source>
</evidence>
<dbReference type="PANTHER" id="PTHR13932:SF1">
    <property type="entry name" value="OXYGEN-INDEPENDENT COPROPORPHYRINOGEN-III OXIDASE-LIKE PROTEIN HEMZ"/>
    <property type="match status" value="1"/>
</dbReference>
<dbReference type="NCBIfam" id="TIGR03994">
    <property type="entry name" value="rSAM_HemZ"/>
    <property type="match status" value="1"/>
</dbReference>
<keyword evidence="7" id="KW-1185">Reference proteome</keyword>
<feature type="domain" description="Radical SAM core" evidence="5">
    <location>
        <begin position="114"/>
        <end position="352"/>
    </location>
</feature>
<evidence type="ECO:0000313" key="7">
    <source>
        <dbReference type="Proteomes" id="UP000005481"/>
    </source>
</evidence>
<evidence type="ECO:0000256" key="3">
    <source>
        <dbReference type="ARBA" id="ARBA00023004"/>
    </source>
</evidence>
<evidence type="ECO:0000313" key="6">
    <source>
        <dbReference type="EMBL" id="EHM39368.1"/>
    </source>
</evidence>
<dbReference type="STRING" id="861450.HMPREF0080_01563"/>
<evidence type="ECO:0000256" key="2">
    <source>
        <dbReference type="ARBA" id="ARBA00022723"/>
    </source>
</evidence>
<dbReference type="GO" id="GO:0005737">
    <property type="term" value="C:cytoplasm"/>
    <property type="evidence" value="ECO:0007669"/>
    <property type="project" value="TreeGrafter"/>
</dbReference>
<evidence type="ECO:0000256" key="4">
    <source>
        <dbReference type="ARBA" id="ARBA00023014"/>
    </source>
</evidence>
<gene>
    <name evidence="6" type="ORF">HMPREF0080_01563</name>
</gene>
<dbReference type="InterPro" id="IPR058240">
    <property type="entry name" value="rSAM_sf"/>
</dbReference>